<evidence type="ECO:0000256" key="13">
    <source>
        <dbReference type="ARBA" id="ARBA00023136"/>
    </source>
</evidence>
<evidence type="ECO:0000313" key="20">
    <source>
        <dbReference type="EMBL" id="HJC45900.1"/>
    </source>
</evidence>
<dbReference type="InterPro" id="IPR003805">
    <property type="entry name" value="CobS"/>
</dbReference>
<gene>
    <name evidence="19" type="primary">cobS</name>
    <name evidence="20" type="ORF">H9703_07210</name>
</gene>
<dbReference type="AlphaFoldDB" id="A0A9D2T5K9"/>
<comment type="cofactor">
    <cofactor evidence="1 19">
        <name>Mg(2+)</name>
        <dbReference type="ChEBI" id="CHEBI:18420"/>
    </cofactor>
</comment>
<proteinExistence type="inferred from homology"/>
<evidence type="ECO:0000256" key="17">
    <source>
        <dbReference type="ARBA" id="ARBA00048623"/>
    </source>
</evidence>
<evidence type="ECO:0000256" key="14">
    <source>
        <dbReference type="ARBA" id="ARBA00025228"/>
    </source>
</evidence>
<dbReference type="Proteomes" id="UP000823906">
    <property type="component" value="Unassembled WGS sequence"/>
</dbReference>
<evidence type="ECO:0000256" key="11">
    <source>
        <dbReference type="ARBA" id="ARBA00022842"/>
    </source>
</evidence>
<feature type="transmembrane region" description="Helical" evidence="19">
    <location>
        <begin position="68"/>
        <end position="92"/>
    </location>
</feature>
<keyword evidence="12 19" id="KW-1133">Transmembrane helix</keyword>
<keyword evidence="11 19" id="KW-0460">Magnesium</keyword>
<comment type="caution">
    <text evidence="19">Lacks conserved residue(s) required for the propagation of feature annotation.</text>
</comment>
<evidence type="ECO:0000256" key="16">
    <source>
        <dbReference type="ARBA" id="ARBA00032853"/>
    </source>
</evidence>
<evidence type="ECO:0000256" key="12">
    <source>
        <dbReference type="ARBA" id="ARBA00022989"/>
    </source>
</evidence>
<sequence length="296" mass="31222">MNWESWKGRARQIKARAAQAKAGAAGRAKKIRLPGWLSTAGQTAAVAFGMFSAVPAPQPAWNEKNMKYALCAFPLVGVVIALAFGCWGWAAAALDLPVLLRAAGFCLLPVWITGGIHLDGYADTCDALASYGGQEKRLAILKDPHCGAFAVIRLCSWFAADLGLCAALPLTTRAVGCMQLGFVLERAISGWAVAALPLAKNTGLAHTFSTAAARQRVKLILTGVILAVSMLLVGFGGVSGWAMLAAALAALWRYAAVSRRDFGGITGDLAGWFLQRCELWMLGALVAGQLLEAHLL</sequence>
<evidence type="ECO:0000256" key="7">
    <source>
        <dbReference type="ARBA" id="ARBA00022475"/>
    </source>
</evidence>
<name>A0A9D2T5K9_9FIRM</name>
<evidence type="ECO:0000256" key="4">
    <source>
        <dbReference type="ARBA" id="ARBA00010561"/>
    </source>
</evidence>
<evidence type="ECO:0000256" key="5">
    <source>
        <dbReference type="ARBA" id="ARBA00013200"/>
    </source>
</evidence>
<reference evidence="20" key="1">
    <citation type="journal article" date="2021" name="PeerJ">
        <title>Extensive microbial diversity within the chicken gut microbiome revealed by metagenomics and culture.</title>
        <authorList>
            <person name="Gilroy R."/>
            <person name="Ravi A."/>
            <person name="Getino M."/>
            <person name="Pursley I."/>
            <person name="Horton D.L."/>
            <person name="Alikhan N.F."/>
            <person name="Baker D."/>
            <person name="Gharbi K."/>
            <person name="Hall N."/>
            <person name="Watson M."/>
            <person name="Adriaenssens E.M."/>
            <person name="Foster-Nyarko E."/>
            <person name="Jarju S."/>
            <person name="Secka A."/>
            <person name="Antonio M."/>
            <person name="Oren A."/>
            <person name="Chaudhuri R.R."/>
            <person name="La Ragione R."/>
            <person name="Hildebrand F."/>
            <person name="Pallen M.J."/>
        </authorList>
    </citation>
    <scope>NUCLEOTIDE SEQUENCE</scope>
    <source>
        <strain evidence="20">ChiSjej5B23-2810</strain>
    </source>
</reference>
<dbReference type="GO" id="GO:0051073">
    <property type="term" value="F:adenosylcobinamide-GDP ribazoletransferase activity"/>
    <property type="evidence" value="ECO:0007669"/>
    <property type="project" value="UniProtKB-UniRule"/>
</dbReference>
<evidence type="ECO:0000313" key="21">
    <source>
        <dbReference type="Proteomes" id="UP000823906"/>
    </source>
</evidence>
<dbReference type="EC" id="2.7.8.26" evidence="5 19"/>
<evidence type="ECO:0000256" key="2">
    <source>
        <dbReference type="ARBA" id="ARBA00004651"/>
    </source>
</evidence>
<keyword evidence="13 19" id="KW-0472">Membrane</keyword>
<dbReference type="Pfam" id="PF02654">
    <property type="entry name" value="CobS"/>
    <property type="match status" value="1"/>
</dbReference>
<protein>
    <recommendedName>
        <fullName evidence="6 19">Adenosylcobinamide-GDP ribazoletransferase</fullName>
        <ecNumber evidence="5 19">2.7.8.26</ecNumber>
    </recommendedName>
    <alternativeName>
        <fullName evidence="16 19">Cobalamin synthase</fullName>
    </alternativeName>
    <alternativeName>
        <fullName evidence="15 19">Cobalamin-5'-phosphate synthase</fullName>
    </alternativeName>
</protein>
<evidence type="ECO:0000256" key="3">
    <source>
        <dbReference type="ARBA" id="ARBA00004663"/>
    </source>
</evidence>
<dbReference type="PANTHER" id="PTHR34148">
    <property type="entry name" value="ADENOSYLCOBINAMIDE-GDP RIBAZOLETRANSFERASE"/>
    <property type="match status" value="1"/>
</dbReference>
<evidence type="ECO:0000256" key="6">
    <source>
        <dbReference type="ARBA" id="ARBA00015850"/>
    </source>
</evidence>
<accession>A0A9D2T5K9</accession>
<organism evidence="20 21">
    <name type="scientific">Candidatus Faecalibacterium faecigallinarum</name>
    <dbReference type="NCBI Taxonomy" id="2838577"/>
    <lineage>
        <taxon>Bacteria</taxon>
        <taxon>Bacillati</taxon>
        <taxon>Bacillota</taxon>
        <taxon>Clostridia</taxon>
        <taxon>Eubacteriales</taxon>
        <taxon>Oscillospiraceae</taxon>
        <taxon>Faecalibacterium</taxon>
    </lineage>
</organism>
<evidence type="ECO:0000256" key="18">
    <source>
        <dbReference type="ARBA" id="ARBA00049504"/>
    </source>
</evidence>
<comment type="similarity">
    <text evidence="4 19">Belongs to the CobS family.</text>
</comment>
<reference evidence="20" key="2">
    <citation type="submission" date="2021-04" db="EMBL/GenBank/DDBJ databases">
        <authorList>
            <person name="Gilroy R."/>
        </authorList>
    </citation>
    <scope>NUCLEOTIDE SEQUENCE</scope>
    <source>
        <strain evidence="20">ChiSjej5B23-2810</strain>
    </source>
</reference>
<feature type="transmembrane region" description="Helical" evidence="19">
    <location>
        <begin position="98"/>
        <end position="118"/>
    </location>
</feature>
<dbReference type="EMBL" id="DWWN01000047">
    <property type="protein sequence ID" value="HJC45900.1"/>
    <property type="molecule type" value="Genomic_DNA"/>
</dbReference>
<comment type="catalytic activity">
    <reaction evidence="18 19">
        <text>alpha-ribazole 5'-phosphate + adenosylcob(III)inamide-GDP = adenosylcob(III)alamin 5'-phosphate + GMP + H(+)</text>
        <dbReference type="Rhea" id="RHEA:23560"/>
        <dbReference type="ChEBI" id="CHEBI:15378"/>
        <dbReference type="ChEBI" id="CHEBI:57918"/>
        <dbReference type="ChEBI" id="CHEBI:58115"/>
        <dbReference type="ChEBI" id="CHEBI:60487"/>
        <dbReference type="ChEBI" id="CHEBI:60493"/>
        <dbReference type="EC" id="2.7.8.26"/>
    </reaction>
</comment>
<keyword evidence="9 19" id="KW-0808">Transferase</keyword>
<evidence type="ECO:0000256" key="9">
    <source>
        <dbReference type="ARBA" id="ARBA00022679"/>
    </source>
</evidence>
<keyword evidence="8 19" id="KW-0169">Cobalamin biosynthesis</keyword>
<dbReference type="HAMAP" id="MF_00719">
    <property type="entry name" value="CobS"/>
    <property type="match status" value="1"/>
</dbReference>
<dbReference type="PANTHER" id="PTHR34148:SF1">
    <property type="entry name" value="ADENOSYLCOBINAMIDE-GDP RIBAZOLETRANSFERASE"/>
    <property type="match status" value="1"/>
</dbReference>
<dbReference type="GO" id="GO:0005886">
    <property type="term" value="C:plasma membrane"/>
    <property type="evidence" value="ECO:0007669"/>
    <property type="project" value="UniProtKB-SubCell"/>
</dbReference>
<evidence type="ECO:0000256" key="1">
    <source>
        <dbReference type="ARBA" id="ARBA00001946"/>
    </source>
</evidence>
<comment type="caution">
    <text evidence="20">The sequence shown here is derived from an EMBL/GenBank/DDBJ whole genome shotgun (WGS) entry which is preliminary data.</text>
</comment>
<comment type="catalytic activity">
    <reaction evidence="17 19">
        <text>alpha-ribazole + adenosylcob(III)inamide-GDP = adenosylcob(III)alamin + GMP + H(+)</text>
        <dbReference type="Rhea" id="RHEA:16049"/>
        <dbReference type="ChEBI" id="CHEBI:10329"/>
        <dbReference type="ChEBI" id="CHEBI:15378"/>
        <dbReference type="ChEBI" id="CHEBI:18408"/>
        <dbReference type="ChEBI" id="CHEBI:58115"/>
        <dbReference type="ChEBI" id="CHEBI:60487"/>
        <dbReference type="EC" id="2.7.8.26"/>
    </reaction>
</comment>
<dbReference type="GO" id="GO:0009236">
    <property type="term" value="P:cobalamin biosynthetic process"/>
    <property type="evidence" value="ECO:0007669"/>
    <property type="project" value="UniProtKB-UniRule"/>
</dbReference>
<comment type="function">
    <text evidence="14 19">Joins adenosylcobinamide-GDP and alpha-ribazole to generate adenosylcobalamin (Ado-cobalamin). Also synthesizes adenosylcobalamin 5'-phosphate from adenosylcobinamide-GDP and alpha-ribazole 5'-phosphate.</text>
</comment>
<dbReference type="GO" id="GO:0008818">
    <property type="term" value="F:cobalamin 5'-phosphate synthase activity"/>
    <property type="evidence" value="ECO:0007669"/>
    <property type="project" value="UniProtKB-UniRule"/>
</dbReference>
<comment type="subcellular location">
    <subcellularLocation>
        <location evidence="2 19">Cell membrane</location>
        <topology evidence="2 19">Multi-pass membrane protein</topology>
    </subcellularLocation>
</comment>
<keyword evidence="10 19" id="KW-0812">Transmembrane</keyword>
<keyword evidence="7 19" id="KW-1003">Cell membrane</keyword>
<comment type="pathway">
    <text evidence="3 19">Cofactor biosynthesis; adenosylcobalamin biosynthesis; adenosylcobalamin from cob(II)yrinate a,c-diamide: step 7/7.</text>
</comment>
<evidence type="ECO:0000256" key="10">
    <source>
        <dbReference type="ARBA" id="ARBA00022692"/>
    </source>
</evidence>
<evidence type="ECO:0000256" key="15">
    <source>
        <dbReference type="ARBA" id="ARBA00032605"/>
    </source>
</evidence>
<evidence type="ECO:0000256" key="8">
    <source>
        <dbReference type="ARBA" id="ARBA00022573"/>
    </source>
</evidence>
<evidence type="ECO:0000256" key="19">
    <source>
        <dbReference type="HAMAP-Rule" id="MF_00719"/>
    </source>
</evidence>
<feature type="transmembrane region" description="Helical" evidence="19">
    <location>
        <begin position="219"/>
        <end position="252"/>
    </location>
</feature>